<evidence type="ECO:0000313" key="2">
    <source>
        <dbReference type="EMBL" id="EHK24423.1"/>
    </source>
</evidence>
<dbReference type="InParanoid" id="G9MM53"/>
<evidence type="ECO:0000256" key="1">
    <source>
        <dbReference type="SAM" id="MobiDB-lite"/>
    </source>
</evidence>
<dbReference type="Proteomes" id="UP000007115">
    <property type="component" value="Unassembled WGS sequence"/>
</dbReference>
<sequence length="222" mass="25936">MSGAQQASAQQANINQQYQQQLAEQHLMQQLHHHYHQQQQAEELPMRRRAGPLKKTFPSIISATMRDRQARGKNAYKKHEDDLTDEDPDDDPDVEPLEEMEEEMEEEDDDDDDDDEYDDDDFDDASKTTTSSIFSCKSEAFETRERRAYAIAVLDRPELLMMYANTTHDSLASQRLRFTAMMCGFEEESDWRNHTHYKSTLTVARERVKKPRKLGKNSRSEV</sequence>
<feature type="region of interest" description="Disordered" evidence="1">
    <location>
        <begin position="25"/>
        <end position="129"/>
    </location>
</feature>
<name>G9MM53_HYPVG</name>
<dbReference type="OMA" id="LMMYANT"/>
<organism evidence="2 3">
    <name type="scientific">Hypocrea virens (strain Gv29-8 / FGSC 10586)</name>
    <name type="common">Gliocladium virens</name>
    <name type="synonym">Trichoderma virens</name>
    <dbReference type="NCBI Taxonomy" id="413071"/>
    <lineage>
        <taxon>Eukaryota</taxon>
        <taxon>Fungi</taxon>
        <taxon>Dikarya</taxon>
        <taxon>Ascomycota</taxon>
        <taxon>Pezizomycotina</taxon>
        <taxon>Sordariomycetes</taxon>
        <taxon>Hypocreomycetidae</taxon>
        <taxon>Hypocreales</taxon>
        <taxon>Hypocreaceae</taxon>
        <taxon>Trichoderma</taxon>
    </lineage>
</organism>
<reference evidence="2 3" key="1">
    <citation type="journal article" date="2011" name="Genome Biol.">
        <title>Comparative genome sequence analysis underscores mycoparasitism as the ancestral life style of Trichoderma.</title>
        <authorList>
            <person name="Kubicek C.P."/>
            <person name="Herrera-Estrella A."/>
            <person name="Seidl-Seiboth V."/>
            <person name="Martinez D.A."/>
            <person name="Druzhinina I.S."/>
            <person name="Thon M."/>
            <person name="Zeilinger S."/>
            <person name="Casas-Flores S."/>
            <person name="Horwitz B.A."/>
            <person name="Mukherjee P.K."/>
            <person name="Mukherjee M."/>
            <person name="Kredics L."/>
            <person name="Alcaraz L.D."/>
            <person name="Aerts A."/>
            <person name="Antal Z."/>
            <person name="Atanasova L."/>
            <person name="Cervantes-Badillo M.G."/>
            <person name="Challacombe J."/>
            <person name="Chertkov O."/>
            <person name="McCluskey K."/>
            <person name="Coulpier F."/>
            <person name="Deshpande N."/>
            <person name="von Doehren H."/>
            <person name="Ebbole D.J."/>
            <person name="Esquivel-Naranjo E.U."/>
            <person name="Fekete E."/>
            <person name="Flipphi M."/>
            <person name="Glaser F."/>
            <person name="Gomez-Rodriguez E.Y."/>
            <person name="Gruber S."/>
            <person name="Han C."/>
            <person name="Henrissat B."/>
            <person name="Hermosa R."/>
            <person name="Hernandez-Onate M."/>
            <person name="Karaffa L."/>
            <person name="Kosti I."/>
            <person name="Le Crom S."/>
            <person name="Lindquist E."/>
            <person name="Lucas S."/>
            <person name="Luebeck M."/>
            <person name="Luebeck P.S."/>
            <person name="Margeot A."/>
            <person name="Metz B."/>
            <person name="Misra M."/>
            <person name="Nevalainen H."/>
            <person name="Omann M."/>
            <person name="Packer N."/>
            <person name="Perrone G."/>
            <person name="Uresti-Rivera E.E."/>
            <person name="Salamov A."/>
            <person name="Schmoll M."/>
            <person name="Seiboth B."/>
            <person name="Shapiro H."/>
            <person name="Sukno S."/>
            <person name="Tamayo-Ramos J.A."/>
            <person name="Tisch D."/>
            <person name="Wiest A."/>
            <person name="Wilkinson H.H."/>
            <person name="Zhang M."/>
            <person name="Coutinho P.M."/>
            <person name="Kenerley C.M."/>
            <person name="Monte E."/>
            <person name="Baker S.E."/>
            <person name="Grigoriev I.V."/>
        </authorList>
    </citation>
    <scope>NUCLEOTIDE SEQUENCE [LARGE SCALE GENOMIC DNA]</scope>
    <source>
        <strain evidence="3">Gv29-8 / FGSC 10586</strain>
    </source>
</reference>
<dbReference type="eggNOG" id="ENOG502SW7I">
    <property type="taxonomic scope" value="Eukaryota"/>
</dbReference>
<dbReference type="HOGENOM" id="CLU_1199966_0_0_1"/>
<protein>
    <submittedName>
        <fullName evidence="2">Uncharacterized protein</fullName>
    </submittedName>
</protein>
<dbReference type="EMBL" id="ABDF02000004">
    <property type="protein sequence ID" value="EHK24423.1"/>
    <property type="molecule type" value="Genomic_DNA"/>
</dbReference>
<evidence type="ECO:0000313" key="3">
    <source>
        <dbReference type="Proteomes" id="UP000007115"/>
    </source>
</evidence>
<dbReference type="RefSeq" id="XP_013958632.1">
    <property type="nucleotide sequence ID" value="XM_014103157.1"/>
</dbReference>
<feature type="compositionally biased region" description="Acidic residues" evidence="1">
    <location>
        <begin position="82"/>
        <end position="123"/>
    </location>
</feature>
<accession>G9MM53</accession>
<gene>
    <name evidence="2" type="ORF">TRIVIDRAFT_219880</name>
</gene>
<dbReference type="OrthoDB" id="5372011at2759"/>
<comment type="caution">
    <text evidence="2">The sequence shown here is derived from an EMBL/GenBank/DDBJ whole genome shotgun (WGS) entry which is preliminary data.</text>
</comment>
<dbReference type="GeneID" id="25791453"/>
<dbReference type="VEuPathDB" id="FungiDB:TRIVIDRAFT_219880"/>
<proteinExistence type="predicted"/>
<keyword evidence="3" id="KW-1185">Reference proteome</keyword>
<dbReference type="AlphaFoldDB" id="G9MM53"/>